<evidence type="ECO:0000256" key="1">
    <source>
        <dbReference type="PROSITE-ProRule" id="PRU00175"/>
    </source>
</evidence>
<feature type="compositionally biased region" description="Low complexity" evidence="2">
    <location>
        <begin position="176"/>
        <end position="206"/>
    </location>
</feature>
<dbReference type="InterPro" id="IPR001841">
    <property type="entry name" value="Znf_RING"/>
</dbReference>
<keyword evidence="5" id="KW-1185">Reference proteome</keyword>
<dbReference type="InterPro" id="IPR013083">
    <property type="entry name" value="Znf_RING/FYVE/PHD"/>
</dbReference>
<feature type="domain" description="RING-type" evidence="3">
    <location>
        <begin position="304"/>
        <end position="365"/>
    </location>
</feature>
<evidence type="ECO:0000259" key="3">
    <source>
        <dbReference type="PROSITE" id="PS50089"/>
    </source>
</evidence>
<sequence>MYCCNFQLFGHEFRIYVHLYRFGRVVFLGWHVSGDSASAGHSFDDYVINDDFSYFMIEGSVNIGLGDVLLMPFMRPHQSPSWSFRWDNRGRVAGEETPSNWLCDGGGGNEQAEVKSGTTLETAFASEEGSPLDSFRSLQWHKSPVSEGNADQAISRNMVEVESTEYPSVSRPSPIKLSPSAPSVSSLSTSPLSSQSQLLPPKSTPSRWHHRSPDSRIPEYKSSTFAISEDASLFLPPSSWGNESTRGSDGGSSDSWSIPIFSELMSTRRERWSFDSENSGFSREKNSRSSGRNSRSHSIDLQNCGVCSKLLTERSSWGWSSQKIISTNELAVISVLTCGHVYHAECLEYMTPEINKYDPACPVCTFGEKRAVKMSEKALKAELDLKARKRSRKRVVDSDMNSSVVFDHRKCSGIEESGPRVSSSASMKSSLGKPFLKRHFSFSSKSSRLLSGNQSARRKSFFWARSSKN</sequence>
<name>A0ABR0W724_REHGL</name>
<dbReference type="SUPFAM" id="SSF57850">
    <property type="entry name" value="RING/U-box"/>
    <property type="match status" value="1"/>
</dbReference>
<protein>
    <recommendedName>
        <fullName evidence="3">RING-type domain-containing protein</fullName>
    </recommendedName>
</protein>
<accession>A0ABR0W724</accession>
<dbReference type="Proteomes" id="UP001318860">
    <property type="component" value="Unassembled WGS sequence"/>
</dbReference>
<keyword evidence="1" id="KW-0479">Metal-binding</keyword>
<dbReference type="Gene3D" id="3.30.40.10">
    <property type="entry name" value="Zinc/RING finger domain, C3HC4 (zinc finger)"/>
    <property type="match status" value="1"/>
</dbReference>
<reference evidence="4 5" key="1">
    <citation type="journal article" date="2021" name="Comput. Struct. Biotechnol. J.">
        <title>De novo genome assembly of the potent medicinal plant Rehmannia glutinosa using nanopore technology.</title>
        <authorList>
            <person name="Ma L."/>
            <person name="Dong C."/>
            <person name="Song C."/>
            <person name="Wang X."/>
            <person name="Zheng X."/>
            <person name="Niu Y."/>
            <person name="Chen S."/>
            <person name="Feng W."/>
        </authorList>
    </citation>
    <scope>NUCLEOTIDE SEQUENCE [LARGE SCALE GENOMIC DNA]</scope>
    <source>
        <strain evidence="4">DH-2019</strain>
    </source>
</reference>
<evidence type="ECO:0000313" key="4">
    <source>
        <dbReference type="EMBL" id="KAK6143451.1"/>
    </source>
</evidence>
<keyword evidence="1" id="KW-0863">Zinc-finger</keyword>
<proteinExistence type="predicted"/>
<dbReference type="PANTHER" id="PTHR31150">
    <property type="entry name" value="EXPRESSED PROTEIN"/>
    <property type="match status" value="1"/>
</dbReference>
<feature type="region of interest" description="Disordered" evidence="2">
    <location>
        <begin position="275"/>
        <end position="298"/>
    </location>
</feature>
<gene>
    <name evidence="4" type="ORF">DH2020_023799</name>
</gene>
<keyword evidence="1" id="KW-0862">Zinc</keyword>
<feature type="region of interest" description="Disordered" evidence="2">
    <location>
        <begin position="165"/>
        <end position="217"/>
    </location>
</feature>
<dbReference type="PROSITE" id="PS50089">
    <property type="entry name" value="ZF_RING_2"/>
    <property type="match status" value="1"/>
</dbReference>
<organism evidence="4 5">
    <name type="scientific">Rehmannia glutinosa</name>
    <name type="common">Chinese foxglove</name>
    <dbReference type="NCBI Taxonomy" id="99300"/>
    <lineage>
        <taxon>Eukaryota</taxon>
        <taxon>Viridiplantae</taxon>
        <taxon>Streptophyta</taxon>
        <taxon>Embryophyta</taxon>
        <taxon>Tracheophyta</taxon>
        <taxon>Spermatophyta</taxon>
        <taxon>Magnoliopsida</taxon>
        <taxon>eudicotyledons</taxon>
        <taxon>Gunneridae</taxon>
        <taxon>Pentapetalae</taxon>
        <taxon>asterids</taxon>
        <taxon>lamiids</taxon>
        <taxon>Lamiales</taxon>
        <taxon>Orobanchaceae</taxon>
        <taxon>Rehmannieae</taxon>
        <taxon>Rehmannia</taxon>
    </lineage>
</organism>
<comment type="caution">
    <text evidence="4">The sequence shown here is derived from an EMBL/GenBank/DDBJ whole genome shotgun (WGS) entry which is preliminary data.</text>
</comment>
<dbReference type="PANTHER" id="PTHR31150:SF26">
    <property type="entry name" value="RING-TYPE DOMAIN-CONTAINING PROTEIN"/>
    <property type="match status" value="1"/>
</dbReference>
<evidence type="ECO:0000256" key="2">
    <source>
        <dbReference type="SAM" id="MobiDB-lite"/>
    </source>
</evidence>
<evidence type="ECO:0000313" key="5">
    <source>
        <dbReference type="Proteomes" id="UP001318860"/>
    </source>
</evidence>
<dbReference type="EMBL" id="JABTTQ020000013">
    <property type="protein sequence ID" value="KAK6143451.1"/>
    <property type="molecule type" value="Genomic_DNA"/>
</dbReference>
<dbReference type="SMART" id="SM00184">
    <property type="entry name" value="RING"/>
    <property type="match status" value="1"/>
</dbReference>